<reference evidence="2" key="1">
    <citation type="submission" date="2022-08" db="EMBL/GenBank/DDBJ databases">
        <authorList>
            <person name="Kallberg Y."/>
            <person name="Tangrot J."/>
            <person name="Rosling A."/>
        </authorList>
    </citation>
    <scope>NUCLEOTIDE SEQUENCE</scope>
    <source>
        <strain evidence="2">Wild A</strain>
    </source>
</reference>
<proteinExistence type="predicted"/>
<feature type="compositionally biased region" description="Polar residues" evidence="1">
    <location>
        <begin position="60"/>
        <end position="71"/>
    </location>
</feature>
<accession>A0A9W4WWS0</accession>
<comment type="caution">
    <text evidence="2">The sequence shown here is derived from an EMBL/GenBank/DDBJ whole genome shotgun (WGS) entry which is preliminary data.</text>
</comment>
<protein>
    <submittedName>
        <fullName evidence="2">2382_t:CDS:1</fullName>
    </submittedName>
</protein>
<name>A0A9W4WWS0_9GLOM</name>
<sequence>MIQIRAFIQQKLKFKEIDKEACKFKAVNILLSILTEADNDGYGMLNISDSESSDKDDDINQSTGNIQTVND</sequence>
<dbReference type="AlphaFoldDB" id="A0A9W4WWS0"/>
<dbReference type="EMBL" id="CAMKVN010007412">
    <property type="protein sequence ID" value="CAI2191454.1"/>
    <property type="molecule type" value="Genomic_DNA"/>
</dbReference>
<evidence type="ECO:0000313" key="3">
    <source>
        <dbReference type="Proteomes" id="UP001153678"/>
    </source>
</evidence>
<gene>
    <name evidence="2" type="ORF">FWILDA_LOCUS15079</name>
</gene>
<keyword evidence="3" id="KW-1185">Reference proteome</keyword>
<feature type="non-terminal residue" evidence="2">
    <location>
        <position position="71"/>
    </location>
</feature>
<evidence type="ECO:0000313" key="2">
    <source>
        <dbReference type="EMBL" id="CAI2191454.1"/>
    </source>
</evidence>
<organism evidence="2 3">
    <name type="scientific">Funneliformis geosporum</name>
    <dbReference type="NCBI Taxonomy" id="1117311"/>
    <lineage>
        <taxon>Eukaryota</taxon>
        <taxon>Fungi</taxon>
        <taxon>Fungi incertae sedis</taxon>
        <taxon>Mucoromycota</taxon>
        <taxon>Glomeromycotina</taxon>
        <taxon>Glomeromycetes</taxon>
        <taxon>Glomerales</taxon>
        <taxon>Glomeraceae</taxon>
        <taxon>Funneliformis</taxon>
    </lineage>
</organism>
<dbReference type="Proteomes" id="UP001153678">
    <property type="component" value="Unassembled WGS sequence"/>
</dbReference>
<feature type="region of interest" description="Disordered" evidence="1">
    <location>
        <begin position="45"/>
        <end position="71"/>
    </location>
</feature>
<evidence type="ECO:0000256" key="1">
    <source>
        <dbReference type="SAM" id="MobiDB-lite"/>
    </source>
</evidence>